<evidence type="ECO:0000313" key="2">
    <source>
        <dbReference type="Proteomes" id="UP000527355"/>
    </source>
</evidence>
<comment type="caution">
    <text evidence="1">The sequence shown here is derived from an EMBL/GenBank/DDBJ whole genome shotgun (WGS) entry which is preliminary data.</text>
</comment>
<reference evidence="1 2" key="1">
    <citation type="journal article" date="2020" name="Nature">
        <title>Six reference-quality genomes reveal evolution of bat adaptations.</title>
        <authorList>
            <person name="Jebb D."/>
            <person name="Huang Z."/>
            <person name="Pippel M."/>
            <person name="Hughes G.M."/>
            <person name="Lavrichenko K."/>
            <person name="Devanna P."/>
            <person name="Winkler S."/>
            <person name="Jermiin L.S."/>
            <person name="Skirmuntt E.C."/>
            <person name="Katzourakis A."/>
            <person name="Burkitt-Gray L."/>
            <person name="Ray D.A."/>
            <person name="Sullivan K.A.M."/>
            <person name="Roscito J.G."/>
            <person name="Kirilenko B.M."/>
            <person name="Davalos L.M."/>
            <person name="Corthals A.P."/>
            <person name="Power M.L."/>
            <person name="Jones G."/>
            <person name="Ransome R.D."/>
            <person name="Dechmann D.K.N."/>
            <person name="Locatelli A.G."/>
            <person name="Puechmaille S.J."/>
            <person name="Fedrigo O."/>
            <person name="Jarvis E.D."/>
            <person name="Hiller M."/>
            <person name="Vernes S.C."/>
            <person name="Myers E.W."/>
            <person name="Teeling E.C."/>
        </authorList>
    </citation>
    <scope>NUCLEOTIDE SEQUENCE [LARGE SCALE GENOMIC DNA]</scope>
    <source>
        <strain evidence="1">MMyoMyo1</strain>
        <tissue evidence="1">Flight muscle</tissue>
    </source>
</reference>
<name>A0A7J7T5U4_MYOMY</name>
<proteinExistence type="predicted"/>
<evidence type="ECO:0000313" key="1">
    <source>
        <dbReference type="EMBL" id="KAF6296076.1"/>
    </source>
</evidence>
<sequence length="149" mass="16409">MKGSNEIASSDRGENGSQKVEVIFPKAQGYLEGHVPSPPVQARLHIDERTAAKRQRLGPRMASALLQQALSLPGPRQGPAPPLARLPPQAKPLALSLWATTRKTGALLRTRTQMLEMSSIPNKRELREKEICLFLKIKTEADGWEGFHG</sequence>
<protein>
    <submittedName>
        <fullName evidence="1">Uncharacterized protein</fullName>
    </submittedName>
</protein>
<dbReference type="AlphaFoldDB" id="A0A7J7T5U4"/>
<accession>A0A7J7T5U4</accession>
<keyword evidence="2" id="KW-1185">Reference proteome</keyword>
<dbReference type="EMBL" id="JABWUV010000017">
    <property type="protein sequence ID" value="KAF6296076.1"/>
    <property type="molecule type" value="Genomic_DNA"/>
</dbReference>
<gene>
    <name evidence="1" type="ORF">mMyoMyo1_009196</name>
</gene>
<dbReference type="Proteomes" id="UP000527355">
    <property type="component" value="Unassembled WGS sequence"/>
</dbReference>
<organism evidence="1 2">
    <name type="scientific">Myotis myotis</name>
    <name type="common">Greater mouse-eared bat</name>
    <name type="synonym">Vespertilio myotis</name>
    <dbReference type="NCBI Taxonomy" id="51298"/>
    <lineage>
        <taxon>Eukaryota</taxon>
        <taxon>Metazoa</taxon>
        <taxon>Chordata</taxon>
        <taxon>Craniata</taxon>
        <taxon>Vertebrata</taxon>
        <taxon>Euteleostomi</taxon>
        <taxon>Mammalia</taxon>
        <taxon>Eutheria</taxon>
        <taxon>Laurasiatheria</taxon>
        <taxon>Chiroptera</taxon>
        <taxon>Yangochiroptera</taxon>
        <taxon>Vespertilionidae</taxon>
        <taxon>Myotis</taxon>
    </lineage>
</organism>